<sequence length="236" mass="26721">MYNDKKILAIIPARGGSKGIPHKNIMDICGKPLIAYSIEAAKKSKYIDYTLVSTDDIEIKEVGLKHGAEVPFLRPESISNDVAKSIDVVIHAIDFLKDEEKEFDYVLLLQPTSPLRTYEDVDNAIETLMSNGEESLVSLCEVDENPVIMRTIENNKLKPIMEFKGDNLRRQELPKVYIFNGALYLNKVSMILNDKCFVNEKTIPYIMDRKKSVDIDNIIDAKLVALILKENGQCLK</sequence>
<dbReference type="SUPFAM" id="SSF53448">
    <property type="entry name" value="Nucleotide-diphospho-sugar transferases"/>
    <property type="match status" value="1"/>
</dbReference>
<dbReference type="InterPro" id="IPR029044">
    <property type="entry name" value="Nucleotide-diphossugar_trans"/>
</dbReference>
<dbReference type="InterPro" id="IPR003329">
    <property type="entry name" value="Cytidylyl_trans"/>
</dbReference>
<keyword evidence="1" id="KW-0548">Nucleotidyltransferase</keyword>
<evidence type="ECO:0000313" key="2">
    <source>
        <dbReference type="Proteomes" id="UP001144612"/>
    </source>
</evidence>
<gene>
    <name evidence="1" type="ORF">OW729_08450</name>
</gene>
<evidence type="ECO:0000313" key="1">
    <source>
        <dbReference type="EMBL" id="MCY6958632.1"/>
    </source>
</evidence>
<accession>A0ABT4D8K4</accession>
<dbReference type="PANTHER" id="PTHR21485">
    <property type="entry name" value="HAD SUPERFAMILY MEMBERS CMAS AND KDSC"/>
    <property type="match status" value="1"/>
</dbReference>
<keyword evidence="1" id="KW-0808">Transferase</keyword>
<dbReference type="Pfam" id="PF02348">
    <property type="entry name" value="CTP_transf_3"/>
    <property type="match status" value="1"/>
</dbReference>
<keyword evidence="2" id="KW-1185">Reference proteome</keyword>
<dbReference type="EMBL" id="JAPQFJ010000007">
    <property type="protein sequence ID" value="MCY6958632.1"/>
    <property type="molecule type" value="Genomic_DNA"/>
</dbReference>
<name>A0ABT4D8K4_9CLOT</name>
<dbReference type="RefSeq" id="WP_268061051.1">
    <property type="nucleotide sequence ID" value="NZ_JAPQFJ010000007.1"/>
</dbReference>
<protein>
    <submittedName>
        <fullName evidence="1">Acylneuraminate cytidylyltransferase family protein</fullName>
    </submittedName>
</protein>
<dbReference type="GO" id="GO:0016779">
    <property type="term" value="F:nucleotidyltransferase activity"/>
    <property type="evidence" value="ECO:0007669"/>
    <property type="project" value="UniProtKB-KW"/>
</dbReference>
<reference evidence="1" key="1">
    <citation type="submission" date="2022-12" db="EMBL/GenBank/DDBJ databases">
        <title>Clostridium sp. nov., isolated from industrial wastewater.</title>
        <authorList>
            <person name="Jiayan W."/>
        </authorList>
    </citation>
    <scope>NUCLEOTIDE SEQUENCE</scope>
    <source>
        <strain evidence="1">ZC22-4</strain>
    </source>
</reference>
<dbReference type="CDD" id="cd02513">
    <property type="entry name" value="CMP-NeuAc_Synthase"/>
    <property type="match status" value="1"/>
</dbReference>
<dbReference type="InterPro" id="IPR050793">
    <property type="entry name" value="CMP-NeuNAc_synthase"/>
</dbReference>
<proteinExistence type="predicted"/>
<dbReference type="Gene3D" id="3.90.550.10">
    <property type="entry name" value="Spore Coat Polysaccharide Biosynthesis Protein SpsA, Chain A"/>
    <property type="match status" value="1"/>
</dbReference>
<dbReference type="PANTHER" id="PTHR21485:SF6">
    <property type="entry name" value="N-ACYLNEURAMINATE CYTIDYLYLTRANSFERASE-RELATED"/>
    <property type="match status" value="1"/>
</dbReference>
<comment type="caution">
    <text evidence="1">The sequence shown here is derived from an EMBL/GenBank/DDBJ whole genome shotgun (WGS) entry which is preliminary data.</text>
</comment>
<organism evidence="1 2">
    <name type="scientific">Clostridium brassicae</name>
    <dbReference type="NCBI Taxonomy" id="2999072"/>
    <lineage>
        <taxon>Bacteria</taxon>
        <taxon>Bacillati</taxon>
        <taxon>Bacillota</taxon>
        <taxon>Clostridia</taxon>
        <taxon>Eubacteriales</taxon>
        <taxon>Clostridiaceae</taxon>
        <taxon>Clostridium</taxon>
    </lineage>
</organism>
<dbReference type="Proteomes" id="UP001144612">
    <property type="component" value="Unassembled WGS sequence"/>
</dbReference>